<proteinExistence type="predicted"/>
<dbReference type="AlphaFoldDB" id="A0A1F5H505"/>
<dbReference type="Pfam" id="PF08241">
    <property type="entry name" value="Methyltransf_11"/>
    <property type="match status" value="1"/>
</dbReference>
<organism evidence="2 3">
    <name type="scientific">Candidatus Curtissbacteria bacterium RIFCSPLOWO2_01_FULL_42_50</name>
    <dbReference type="NCBI Taxonomy" id="1797730"/>
    <lineage>
        <taxon>Bacteria</taxon>
        <taxon>Candidatus Curtissiibacteriota</taxon>
    </lineage>
</organism>
<dbReference type="SUPFAM" id="SSF53335">
    <property type="entry name" value="S-adenosyl-L-methionine-dependent methyltransferases"/>
    <property type="match status" value="1"/>
</dbReference>
<gene>
    <name evidence="2" type="ORF">A3B54_01605</name>
</gene>
<dbReference type="EMBL" id="MFBT01000021">
    <property type="protein sequence ID" value="OGD99246.1"/>
    <property type="molecule type" value="Genomic_DNA"/>
</dbReference>
<name>A0A1F5H505_9BACT</name>
<evidence type="ECO:0000259" key="1">
    <source>
        <dbReference type="Pfam" id="PF08241"/>
    </source>
</evidence>
<dbReference type="Gene3D" id="3.40.50.150">
    <property type="entry name" value="Vaccinia Virus protein VP39"/>
    <property type="match status" value="1"/>
</dbReference>
<dbReference type="Proteomes" id="UP000177039">
    <property type="component" value="Unassembled WGS sequence"/>
</dbReference>
<dbReference type="PANTHER" id="PTHR43591:SF110">
    <property type="entry name" value="RHODANESE DOMAIN-CONTAINING PROTEIN"/>
    <property type="match status" value="1"/>
</dbReference>
<dbReference type="InterPro" id="IPR029063">
    <property type="entry name" value="SAM-dependent_MTases_sf"/>
</dbReference>
<comment type="caution">
    <text evidence="2">The sequence shown here is derived from an EMBL/GenBank/DDBJ whole genome shotgun (WGS) entry which is preliminary data.</text>
</comment>
<reference evidence="2 3" key="1">
    <citation type="journal article" date="2016" name="Nat. Commun.">
        <title>Thousands of microbial genomes shed light on interconnected biogeochemical processes in an aquifer system.</title>
        <authorList>
            <person name="Anantharaman K."/>
            <person name="Brown C.T."/>
            <person name="Hug L.A."/>
            <person name="Sharon I."/>
            <person name="Castelle C.J."/>
            <person name="Probst A.J."/>
            <person name="Thomas B.C."/>
            <person name="Singh A."/>
            <person name="Wilkins M.J."/>
            <person name="Karaoz U."/>
            <person name="Brodie E.L."/>
            <person name="Williams K.H."/>
            <person name="Hubbard S.S."/>
            <person name="Banfield J.F."/>
        </authorList>
    </citation>
    <scope>NUCLEOTIDE SEQUENCE [LARGE SCALE GENOMIC DNA]</scope>
</reference>
<protein>
    <recommendedName>
        <fullName evidence="1">Methyltransferase type 11 domain-containing protein</fullName>
    </recommendedName>
</protein>
<evidence type="ECO:0000313" key="2">
    <source>
        <dbReference type="EMBL" id="OGD99246.1"/>
    </source>
</evidence>
<dbReference type="PANTHER" id="PTHR43591">
    <property type="entry name" value="METHYLTRANSFERASE"/>
    <property type="match status" value="1"/>
</dbReference>
<accession>A0A1F5H505</accession>
<sequence length="250" mass="28722">MTQDLSRLAIQCFDRLAPFYDRKTANRKKYNTAIDNQIIKYLLKQDKPKVLDVGCGTGSRAQKLKGKIKGSRFFGVDASTKMVEIAKTKKLDSVLKTNMVKLPFEDSYFDDIICLFNSFGYLSDYQDRKKTLSEFYRVLSKGGLLFIDVMNAWHLGEEKEFKRSLLTVFWEWLFAVINPRLSAGDKIFSIDVGAFQISGFVHGFTDHEMRDLLKGAGFSIHKFLIIGYNSGEIKKKPRQGQFFYVAKKIN</sequence>
<evidence type="ECO:0000313" key="3">
    <source>
        <dbReference type="Proteomes" id="UP000177039"/>
    </source>
</evidence>
<dbReference type="GO" id="GO:0008757">
    <property type="term" value="F:S-adenosylmethionine-dependent methyltransferase activity"/>
    <property type="evidence" value="ECO:0007669"/>
    <property type="project" value="InterPro"/>
</dbReference>
<feature type="domain" description="Methyltransferase type 11" evidence="1">
    <location>
        <begin position="51"/>
        <end position="147"/>
    </location>
</feature>
<dbReference type="CDD" id="cd02440">
    <property type="entry name" value="AdoMet_MTases"/>
    <property type="match status" value="1"/>
</dbReference>
<dbReference type="InterPro" id="IPR013216">
    <property type="entry name" value="Methyltransf_11"/>
</dbReference>